<keyword evidence="4" id="KW-0274">FAD</keyword>
<evidence type="ECO:0000256" key="1">
    <source>
        <dbReference type="ARBA" id="ARBA00001974"/>
    </source>
</evidence>
<keyword evidence="8" id="KW-1185">Reference proteome</keyword>
<dbReference type="Pfam" id="PF05199">
    <property type="entry name" value="GMC_oxred_C"/>
    <property type="match status" value="1"/>
</dbReference>
<dbReference type="InterPro" id="IPR036188">
    <property type="entry name" value="FAD/NAD-bd_sf"/>
</dbReference>
<evidence type="ECO:0000256" key="2">
    <source>
        <dbReference type="ARBA" id="ARBA00010790"/>
    </source>
</evidence>
<reference evidence="7 8" key="1">
    <citation type="submission" date="2023-07" db="EMBL/GenBank/DDBJ databases">
        <title>Sorghum-associated microbial communities from plants grown in Nebraska, USA.</title>
        <authorList>
            <person name="Schachtman D."/>
        </authorList>
    </citation>
    <scope>NUCLEOTIDE SEQUENCE [LARGE SCALE GENOMIC DNA]</scope>
    <source>
        <strain evidence="7 8">CC60</strain>
    </source>
</reference>
<dbReference type="InterPro" id="IPR007867">
    <property type="entry name" value="GMC_OxRtase_C"/>
</dbReference>
<dbReference type="PANTHER" id="PTHR42784">
    <property type="entry name" value="PYRANOSE 2-OXIDASE"/>
    <property type="match status" value="1"/>
</dbReference>
<sequence>MIIDYLDGSAPADFQADLCIVGAGTAGIAIARAFAGSSTTVCLVEGGGLAGEDRSQSLYEGDSTGDLPFDAATSRMRVFGGSCTLWGGGCIPFADSDLEPRDWVPDSGWPLRFADLAPWYERAREFCRIDASHGFGPGAFDGPPPRRPLDLDARELVNFIFARSPITFGEAYREELHQAPNITLLLHANVMELESSADAKVVTGARIGTLDGRRGRVRARHYVLAAGGIENARILLLSDSVASSGLGNDRDLVGRYFMDHPRGTIGTIRADEPDRVTRPYERTIGKVRAPLAPEIGLSMEAQRRHRSLNARVHPFAVEGQVPQGIRALRGLRAALRPAVRTEATLLEARLCAALQNGPGGDVATIHQGLAINAIRLGLNIGDVIRAVGQKVADRPTVRSDRVELVGFFEQAPHRDSRVTLGADLDGLGLRRVRVDWRLNELDRHTWRTMTHVAGDSLAMTCDGRFEAAPWTRGEEAPALRGTAHHMGTTRMAEDPARGVVDPQGKVHGVDNLHIAGSSVFPTGGWAFPTFTIVALSLRLAEQLRALL</sequence>
<accession>A0ABT9SSN8</accession>
<comment type="cofactor">
    <cofactor evidence="1">
        <name>FAD</name>
        <dbReference type="ChEBI" id="CHEBI:57692"/>
    </cofactor>
</comment>
<name>A0ABT9SSN8_9GAMM</name>
<evidence type="ECO:0000259" key="6">
    <source>
        <dbReference type="Pfam" id="PF05199"/>
    </source>
</evidence>
<evidence type="ECO:0000256" key="5">
    <source>
        <dbReference type="ARBA" id="ARBA00023002"/>
    </source>
</evidence>
<dbReference type="EMBL" id="JAUSSK010000001">
    <property type="protein sequence ID" value="MDQ0008010.1"/>
    <property type="molecule type" value="Genomic_DNA"/>
</dbReference>
<evidence type="ECO:0000313" key="7">
    <source>
        <dbReference type="EMBL" id="MDQ0008010.1"/>
    </source>
</evidence>
<dbReference type="Gene3D" id="3.50.50.60">
    <property type="entry name" value="FAD/NAD(P)-binding domain"/>
    <property type="match status" value="2"/>
</dbReference>
<dbReference type="PANTHER" id="PTHR42784:SF1">
    <property type="entry name" value="PYRANOSE 2-OXIDASE"/>
    <property type="match status" value="1"/>
</dbReference>
<dbReference type="Proteomes" id="UP001237737">
    <property type="component" value="Unassembled WGS sequence"/>
</dbReference>
<gene>
    <name evidence="7" type="ORF">J2T07_000169</name>
</gene>
<keyword evidence="3" id="KW-0285">Flavoprotein</keyword>
<evidence type="ECO:0000313" key="8">
    <source>
        <dbReference type="Proteomes" id="UP001237737"/>
    </source>
</evidence>
<feature type="domain" description="Glucose-methanol-choline oxidoreductase C-terminal" evidence="6">
    <location>
        <begin position="412"/>
        <end position="535"/>
    </location>
</feature>
<comment type="similarity">
    <text evidence="2">Belongs to the GMC oxidoreductase family.</text>
</comment>
<dbReference type="RefSeq" id="WP_306846603.1">
    <property type="nucleotide sequence ID" value="NZ_JAUSSK010000001.1"/>
</dbReference>
<dbReference type="InterPro" id="IPR051473">
    <property type="entry name" value="P2Ox-like"/>
</dbReference>
<organism evidence="7 8">
    <name type="scientific">Luteibacter jiangsuensis</name>
    <dbReference type="NCBI Taxonomy" id="637577"/>
    <lineage>
        <taxon>Bacteria</taxon>
        <taxon>Pseudomonadati</taxon>
        <taxon>Pseudomonadota</taxon>
        <taxon>Gammaproteobacteria</taxon>
        <taxon>Lysobacterales</taxon>
        <taxon>Rhodanobacteraceae</taxon>
        <taxon>Luteibacter</taxon>
    </lineage>
</organism>
<evidence type="ECO:0000256" key="3">
    <source>
        <dbReference type="ARBA" id="ARBA00022630"/>
    </source>
</evidence>
<dbReference type="SUPFAM" id="SSF51905">
    <property type="entry name" value="FAD/NAD(P)-binding domain"/>
    <property type="match status" value="1"/>
</dbReference>
<proteinExistence type="inferred from homology"/>
<comment type="caution">
    <text evidence="7">The sequence shown here is derived from an EMBL/GenBank/DDBJ whole genome shotgun (WGS) entry which is preliminary data.</text>
</comment>
<protein>
    <submittedName>
        <fullName evidence="7">Choline dehydrogenase-like flavoprotein</fullName>
    </submittedName>
</protein>
<keyword evidence="5" id="KW-0560">Oxidoreductase</keyword>
<evidence type="ECO:0000256" key="4">
    <source>
        <dbReference type="ARBA" id="ARBA00022827"/>
    </source>
</evidence>